<reference evidence="2" key="1">
    <citation type="submission" date="2023-07" db="EMBL/GenBank/DDBJ databases">
        <title>The genome sequence of Rhodocytophaga aerolata KACC 12507.</title>
        <authorList>
            <person name="Zhang X."/>
        </authorList>
    </citation>
    <scope>NUCLEOTIDE SEQUENCE</scope>
    <source>
        <strain evidence="2">KACC 12507</strain>
    </source>
</reference>
<feature type="transmembrane region" description="Helical" evidence="1">
    <location>
        <begin position="75"/>
        <end position="93"/>
    </location>
</feature>
<feature type="transmembrane region" description="Helical" evidence="1">
    <location>
        <begin position="12"/>
        <end position="32"/>
    </location>
</feature>
<gene>
    <name evidence="2" type="ORF">Q0590_02785</name>
</gene>
<sequence>MQGAGGSNGGVGRFFMGLGMFIIGAYLLLSAIQVTNNFYFGYGLFSVGGFQVTSGIIFIPFMIGVGMLFFNSSNVIGWLLAIGSVLLMIVGVISSTHLTLRPMSALELLLIIGLLAGGIGLFFSSFRNYSK</sequence>
<comment type="caution">
    <text evidence="2">The sequence shown here is derived from an EMBL/GenBank/DDBJ whole genome shotgun (WGS) entry which is preliminary data.</text>
</comment>
<evidence type="ECO:0000313" key="3">
    <source>
        <dbReference type="Proteomes" id="UP001168528"/>
    </source>
</evidence>
<dbReference type="Proteomes" id="UP001168528">
    <property type="component" value="Unassembled WGS sequence"/>
</dbReference>
<evidence type="ECO:0008006" key="4">
    <source>
        <dbReference type="Google" id="ProtNLM"/>
    </source>
</evidence>
<proteinExistence type="predicted"/>
<dbReference type="RefSeq" id="WP_302035950.1">
    <property type="nucleotide sequence ID" value="NZ_JAUKPO010000001.1"/>
</dbReference>
<feature type="transmembrane region" description="Helical" evidence="1">
    <location>
        <begin position="105"/>
        <end position="126"/>
    </location>
</feature>
<evidence type="ECO:0000256" key="1">
    <source>
        <dbReference type="SAM" id="Phobius"/>
    </source>
</evidence>
<organism evidence="2 3">
    <name type="scientific">Rhodocytophaga aerolata</name>
    <dbReference type="NCBI Taxonomy" id="455078"/>
    <lineage>
        <taxon>Bacteria</taxon>
        <taxon>Pseudomonadati</taxon>
        <taxon>Bacteroidota</taxon>
        <taxon>Cytophagia</taxon>
        <taxon>Cytophagales</taxon>
        <taxon>Rhodocytophagaceae</taxon>
        <taxon>Rhodocytophaga</taxon>
    </lineage>
</organism>
<keyword evidence="1" id="KW-0472">Membrane</keyword>
<evidence type="ECO:0000313" key="2">
    <source>
        <dbReference type="EMBL" id="MDO1445156.1"/>
    </source>
</evidence>
<keyword evidence="1" id="KW-1133">Transmembrane helix</keyword>
<name>A0ABT8QZ81_9BACT</name>
<accession>A0ABT8QZ81</accession>
<keyword evidence="3" id="KW-1185">Reference proteome</keyword>
<dbReference type="EMBL" id="JAUKPO010000001">
    <property type="protein sequence ID" value="MDO1445156.1"/>
    <property type="molecule type" value="Genomic_DNA"/>
</dbReference>
<keyword evidence="1" id="KW-0812">Transmembrane</keyword>
<feature type="transmembrane region" description="Helical" evidence="1">
    <location>
        <begin position="39"/>
        <end position="63"/>
    </location>
</feature>
<protein>
    <recommendedName>
        <fullName evidence="4">DUF423 domain-containing protein</fullName>
    </recommendedName>
</protein>